<evidence type="ECO:0000256" key="3">
    <source>
        <dbReference type="ARBA" id="ARBA00023125"/>
    </source>
</evidence>
<dbReference type="EMBL" id="BMIG01000012">
    <property type="protein sequence ID" value="GGB07030.1"/>
    <property type="molecule type" value="Genomic_DNA"/>
</dbReference>
<evidence type="ECO:0000313" key="7">
    <source>
        <dbReference type="EMBL" id="GGB07030.1"/>
    </source>
</evidence>
<dbReference type="PANTHER" id="PTHR30349">
    <property type="entry name" value="PHAGE INTEGRASE-RELATED"/>
    <property type="match status" value="1"/>
</dbReference>
<reference evidence="7" key="2">
    <citation type="submission" date="2020-09" db="EMBL/GenBank/DDBJ databases">
        <authorList>
            <person name="Sun Q."/>
            <person name="Zhou Y."/>
        </authorList>
    </citation>
    <scope>NUCLEOTIDE SEQUENCE</scope>
    <source>
        <strain evidence="7">CGMCC 1.15322</strain>
    </source>
</reference>
<comment type="caution">
    <text evidence="7">The sequence shown here is derived from an EMBL/GenBank/DDBJ whole genome shotgun (WGS) entry which is preliminary data.</text>
</comment>
<dbReference type="Gene3D" id="1.10.443.10">
    <property type="entry name" value="Intergrase catalytic core"/>
    <property type="match status" value="1"/>
</dbReference>
<dbReference type="GO" id="GO:0015074">
    <property type="term" value="P:DNA integration"/>
    <property type="evidence" value="ECO:0007669"/>
    <property type="project" value="UniProtKB-KW"/>
</dbReference>
<reference evidence="7" key="1">
    <citation type="journal article" date="2014" name="Int. J. Syst. Evol. Microbiol.">
        <title>Complete genome sequence of Corynebacterium casei LMG S-19264T (=DSM 44701T), isolated from a smear-ripened cheese.</title>
        <authorList>
            <consortium name="US DOE Joint Genome Institute (JGI-PGF)"/>
            <person name="Walter F."/>
            <person name="Albersmeier A."/>
            <person name="Kalinowski J."/>
            <person name="Ruckert C."/>
        </authorList>
    </citation>
    <scope>NUCLEOTIDE SEQUENCE</scope>
    <source>
        <strain evidence="7">CGMCC 1.15322</strain>
    </source>
</reference>
<proteinExistence type="inferred from homology"/>
<name>A0A916WKM4_9BURK</name>
<keyword evidence="2" id="KW-0229">DNA integration</keyword>
<keyword evidence="8" id="KW-1185">Reference proteome</keyword>
<dbReference type="CDD" id="cd01184">
    <property type="entry name" value="INT_C_like_1"/>
    <property type="match status" value="1"/>
</dbReference>
<evidence type="ECO:0000256" key="2">
    <source>
        <dbReference type="ARBA" id="ARBA00022908"/>
    </source>
</evidence>
<dbReference type="PANTHER" id="PTHR30349:SF41">
    <property type="entry name" value="INTEGRASE_RECOMBINASE PROTEIN MJ0367-RELATED"/>
    <property type="match status" value="1"/>
</dbReference>
<dbReference type="GO" id="GO:0003677">
    <property type="term" value="F:DNA binding"/>
    <property type="evidence" value="ECO:0007669"/>
    <property type="project" value="UniProtKB-KW"/>
</dbReference>
<feature type="compositionally biased region" description="Acidic residues" evidence="5">
    <location>
        <begin position="378"/>
        <end position="388"/>
    </location>
</feature>
<dbReference type="AlphaFoldDB" id="A0A916WKM4"/>
<gene>
    <name evidence="7" type="ORF">GCM10011496_29900</name>
</gene>
<feature type="compositionally biased region" description="Basic residues" evidence="5">
    <location>
        <begin position="392"/>
        <end position="406"/>
    </location>
</feature>
<protein>
    <recommendedName>
        <fullName evidence="6">DUF6538 domain-containing protein</fullName>
    </recommendedName>
</protein>
<dbReference type="InterPro" id="IPR046668">
    <property type="entry name" value="DUF6538"/>
</dbReference>
<dbReference type="SUPFAM" id="SSF56349">
    <property type="entry name" value="DNA breaking-rejoining enzymes"/>
    <property type="match status" value="1"/>
</dbReference>
<evidence type="ECO:0000313" key="8">
    <source>
        <dbReference type="Proteomes" id="UP000620596"/>
    </source>
</evidence>
<feature type="domain" description="DUF6538" evidence="6">
    <location>
        <begin position="8"/>
        <end position="59"/>
    </location>
</feature>
<evidence type="ECO:0000256" key="1">
    <source>
        <dbReference type="ARBA" id="ARBA00008857"/>
    </source>
</evidence>
<dbReference type="InterPro" id="IPR011010">
    <property type="entry name" value="DNA_brk_join_enz"/>
</dbReference>
<feature type="region of interest" description="Disordered" evidence="5">
    <location>
        <begin position="376"/>
        <end position="407"/>
    </location>
</feature>
<dbReference type="GO" id="GO:0006310">
    <property type="term" value="P:DNA recombination"/>
    <property type="evidence" value="ECO:0007669"/>
    <property type="project" value="UniProtKB-KW"/>
</dbReference>
<evidence type="ECO:0000259" key="6">
    <source>
        <dbReference type="Pfam" id="PF20172"/>
    </source>
</evidence>
<dbReference type="InterPro" id="IPR013762">
    <property type="entry name" value="Integrase-like_cat_sf"/>
</dbReference>
<comment type="similarity">
    <text evidence="1">Belongs to the 'phage' integrase family.</text>
</comment>
<dbReference type="Pfam" id="PF20172">
    <property type="entry name" value="DUF6538"/>
    <property type="match status" value="1"/>
</dbReference>
<keyword evidence="4" id="KW-0233">DNA recombination</keyword>
<accession>A0A916WKM4</accession>
<keyword evidence="3" id="KW-0238">DNA-binding</keyword>
<organism evidence="7 8">
    <name type="scientific">Polaromonas eurypsychrophila</name>
    <dbReference type="NCBI Taxonomy" id="1614635"/>
    <lineage>
        <taxon>Bacteria</taxon>
        <taxon>Pseudomonadati</taxon>
        <taxon>Pseudomonadota</taxon>
        <taxon>Betaproteobacteria</taxon>
        <taxon>Burkholderiales</taxon>
        <taxon>Comamonadaceae</taxon>
        <taxon>Polaromonas</taxon>
    </lineage>
</organism>
<dbReference type="InterPro" id="IPR050090">
    <property type="entry name" value="Tyrosine_recombinase_XerCD"/>
</dbReference>
<evidence type="ECO:0000256" key="5">
    <source>
        <dbReference type="SAM" id="MobiDB-lite"/>
    </source>
</evidence>
<sequence length="595" mass="66602">MAASYLVQTRNGVYCARFVVPLAHRGSSKSAGREIRVSTLTKDPRDAAARARLLRVLYDSLLHKGGVFCRESISTYFQSIMAQFKAPPLGTPKFGIEYDFATGKVKFEDVKPGEEATVMSMLEDMQHRLPVPITQIALAPPAPPVAAPVASARTDGLSDDARLPIATMVEEYLESQEGRALRDEIGPKNVSQRATRLRLFSNYFEGKVIGDITPNDIKNYMDDIAYYPTSRDVIGIAPGRSIRDVIKLSKANKLRRDDGKPYDTLAEATVKGYMLALANFIGFCDLKLAVLDRTASRMKTIVDSAPKGEPNPKEPFTDDELTSIFSCRYLWQPAYNLPHQYWTPVIGLFTGARLSEICQLTTGDIKEYAPGAWQISFNDDEDGEDDDDGSSRRRKSNKRLKNKSSRRVMPVHPQLIELGLIDYWKKRKKDGNVNLMGVKAAEKDGYGKVPGDFFRNKLLREYVGINSETKVFHSFRYTFITRLRQAIIDHAGKRVDENIENYPEGLTLRQIVGHSIASGFTRSTGKSDVHINTYMGEVSMEARVRLLARLDLSHISIPKYQNVKPGQRVRYEPDVKSEAAIQDFSISGDVLGALL</sequence>
<dbReference type="Proteomes" id="UP000620596">
    <property type="component" value="Unassembled WGS sequence"/>
</dbReference>
<dbReference type="RefSeq" id="WP_188709315.1">
    <property type="nucleotide sequence ID" value="NZ_BMIG01000012.1"/>
</dbReference>
<evidence type="ECO:0000256" key="4">
    <source>
        <dbReference type="ARBA" id="ARBA00023172"/>
    </source>
</evidence>